<dbReference type="PANTHER" id="PTHR43673">
    <property type="entry name" value="NAD(P)H NITROREDUCTASE YDGI-RELATED"/>
    <property type="match status" value="1"/>
</dbReference>
<comment type="cofactor">
    <cofactor evidence="1">
        <name>FMN</name>
        <dbReference type="ChEBI" id="CHEBI:58210"/>
    </cofactor>
</comment>
<dbReference type="Pfam" id="PF00881">
    <property type="entry name" value="Nitroreductase"/>
    <property type="match status" value="1"/>
</dbReference>
<reference evidence="9" key="1">
    <citation type="journal article" date="2019" name="Int. J. Syst. Evol. Microbiol.">
        <title>The Global Catalogue of Microorganisms (GCM) 10K type strain sequencing project: providing services to taxonomists for standard genome sequencing and annotation.</title>
        <authorList>
            <consortium name="The Broad Institute Genomics Platform"/>
            <consortium name="The Broad Institute Genome Sequencing Center for Infectious Disease"/>
            <person name="Wu L."/>
            <person name="Ma J."/>
        </authorList>
    </citation>
    <scope>NUCLEOTIDE SEQUENCE [LARGE SCALE GENOMIC DNA]</scope>
    <source>
        <strain evidence="9">CGMCC 1.15461</strain>
    </source>
</reference>
<feature type="domain" description="Nitroreductase" evidence="7">
    <location>
        <begin position="8"/>
        <end position="188"/>
    </location>
</feature>
<dbReference type="Gene3D" id="3.40.109.10">
    <property type="entry name" value="NADH Oxidase"/>
    <property type="match status" value="1"/>
</dbReference>
<dbReference type="InterPro" id="IPR033878">
    <property type="entry name" value="NfsB-like"/>
</dbReference>
<keyword evidence="4" id="KW-0288">FMN</keyword>
<comment type="similarity">
    <text evidence="2">Belongs to the nitroreductase family.</text>
</comment>
<dbReference type="RefSeq" id="WP_188621182.1">
    <property type="nucleotide sequence ID" value="NZ_BMJE01000005.1"/>
</dbReference>
<dbReference type="EMBL" id="BMJE01000005">
    <property type="protein sequence ID" value="GGB80108.1"/>
    <property type="molecule type" value="Genomic_DNA"/>
</dbReference>
<evidence type="ECO:0000256" key="3">
    <source>
        <dbReference type="ARBA" id="ARBA00022630"/>
    </source>
</evidence>
<dbReference type="Proteomes" id="UP000615760">
    <property type="component" value="Unassembled WGS sequence"/>
</dbReference>
<evidence type="ECO:0000259" key="7">
    <source>
        <dbReference type="Pfam" id="PF00881"/>
    </source>
</evidence>
<evidence type="ECO:0000313" key="8">
    <source>
        <dbReference type="EMBL" id="GGB80108.1"/>
    </source>
</evidence>
<dbReference type="SUPFAM" id="SSF55469">
    <property type="entry name" value="FMN-dependent nitroreductase-like"/>
    <property type="match status" value="1"/>
</dbReference>
<evidence type="ECO:0000256" key="6">
    <source>
        <dbReference type="ARBA" id="ARBA00023002"/>
    </source>
</evidence>
<gene>
    <name evidence="8" type="ORF">GCM10007424_20300</name>
</gene>
<organism evidence="8 9">
    <name type="scientific">Flavobacterium suaedae</name>
    <dbReference type="NCBI Taxonomy" id="1767027"/>
    <lineage>
        <taxon>Bacteria</taxon>
        <taxon>Pseudomonadati</taxon>
        <taxon>Bacteroidota</taxon>
        <taxon>Flavobacteriia</taxon>
        <taxon>Flavobacteriales</taxon>
        <taxon>Flavobacteriaceae</taxon>
        <taxon>Flavobacterium</taxon>
    </lineage>
</organism>
<protein>
    <submittedName>
        <fullName evidence="8">NAD(P)H-dependent oxidoreductase</fullName>
    </submittedName>
</protein>
<evidence type="ECO:0000256" key="2">
    <source>
        <dbReference type="ARBA" id="ARBA00007118"/>
    </source>
</evidence>
<keyword evidence="3" id="KW-0285">Flavoprotein</keyword>
<accession>A0ABQ1JWB1</accession>
<evidence type="ECO:0000256" key="5">
    <source>
        <dbReference type="ARBA" id="ARBA00022857"/>
    </source>
</evidence>
<evidence type="ECO:0000256" key="4">
    <source>
        <dbReference type="ARBA" id="ARBA00022643"/>
    </source>
</evidence>
<dbReference type="PANTHER" id="PTHR43673:SF2">
    <property type="entry name" value="NITROREDUCTASE"/>
    <property type="match status" value="1"/>
</dbReference>
<evidence type="ECO:0000313" key="9">
    <source>
        <dbReference type="Proteomes" id="UP000615760"/>
    </source>
</evidence>
<keyword evidence="5" id="KW-0521">NADP</keyword>
<sequence length="212" mass="23809">MNNYLESLKWRYATKKYDSQKKVSDKDIENLKSAIQLSVSSGGLQPYRVVVVKSQEMKEKLAEAAFGNNQNVFKDCSHLFIFANEINLGDNHVDKYMQNISETRNVERESLADFENMIKGSLKNRSEEENSHWAGKQSYIALGSLITAAAVAKIDTTPMEGFDPKGVDSILELDKKGLASAAIVAAGYRHSDDDFQSYAKVRKPEEELFITI</sequence>
<evidence type="ECO:0000256" key="1">
    <source>
        <dbReference type="ARBA" id="ARBA00001917"/>
    </source>
</evidence>
<keyword evidence="9" id="KW-1185">Reference proteome</keyword>
<comment type="caution">
    <text evidence="8">The sequence shown here is derived from an EMBL/GenBank/DDBJ whole genome shotgun (WGS) entry which is preliminary data.</text>
</comment>
<dbReference type="InterPro" id="IPR000415">
    <property type="entry name" value="Nitroreductase-like"/>
</dbReference>
<proteinExistence type="inferred from homology"/>
<name>A0ABQ1JWB1_9FLAO</name>
<keyword evidence="6" id="KW-0560">Oxidoreductase</keyword>
<dbReference type="CDD" id="cd02149">
    <property type="entry name" value="NfsB-like"/>
    <property type="match status" value="1"/>
</dbReference>
<dbReference type="InterPro" id="IPR029479">
    <property type="entry name" value="Nitroreductase"/>
</dbReference>